<evidence type="ECO:0000313" key="7">
    <source>
        <dbReference type="Proteomes" id="UP000319771"/>
    </source>
</evidence>
<dbReference type="EMBL" id="VBPB01000034">
    <property type="protein sequence ID" value="TMQ73885.1"/>
    <property type="molecule type" value="Genomic_DNA"/>
</dbReference>
<gene>
    <name evidence="6" type="ORF">E6K81_02400</name>
</gene>
<dbReference type="Gene3D" id="2.60.40.4070">
    <property type="match status" value="1"/>
</dbReference>
<dbReference type="AlphaFoldDB" id="A0A538UDA3"/>
<organism evidence="6 7">
    <name type="scientific">Eiseniibacteriota bacterium</name>
    <dbReference type="NCBI Taxonomy" id="2212470"/>
    <lineage>
        <taxon>Bacteria</taxon>
        <taxon>Candidatus Eiseniibacteriota</taxon>
    </lineage>
</organism>
<evidence type="ECO:0000256" key="1">
    <source>
        <dbReference type="ARBA" id="ARBA00004613"/>
    </source>
</evidence>
<dbReference type="GO" id="GO:0016837">
    <property type="term" value="F:carbon-oxygen lyase activity, acting on polysaccharides"/>
    <property type="evidence" value="ECO:0007669"/>
    <property type="project" value="TreeGrafter"/>
</dbReference>
<evidence type="ECO:0000313" key="6">
    <source>
        <dbReference type="EMBL" id="TMQ73885.1"/>
    </source>
</evidence>
<dbReference type="PANTHER" id="PTHR40088:SF2">
    <property type="entry name" value="SECRETED SUGAR HYDROLASE"/>
    <property type="match status" value="1"/>
</dbReference>
<keyword evidence="3" id="KW-0732">Signal</keyword>
<keyword evidence="4" id="KW-1133">Transmembrane helix</keyword>
<evidence type="ECO:0000256" key="2">
    <source>
        <dbReference type="ARBA" id="ARBA00022525"/>
    </source>
</evidence>
<feature type="domain" description="Right handed beta helix" evidence="5">
    <location>
        <begin position="200"/>
        <end position="332"/>
    </location>
</feature>
<evidence type="ECO:0000256" key="4">
    <source>
        <dbReference type="SAM" id="Phobius"/>
    </source>
</evidence>
<dbReference type="PANTHER" id="PTHR40088">
    <property type="entry name" value="PECTATE LYASE (EUROFUNG)"/>
    <property type="match status" value="1"/>
</dbReference>
<dbReference type="Pfam" id="PF13229">
    <property type="entry name" value="Beta_helix"/>
    <property type="match status" value="1"/>
</dbReference>
<evidence type="ECO:0000259" key="5">
    <source>
        <dbReference type="Pfam" id="PF13229"/>
    </source>
</evidence>
<protein>
    <submittedName>
        <fullName evidence="6">Right-handed parallel beta-helix repeat-containing protein</fullName>
    </submittedName>
</protein>
<dbReference type="Gene3D" id="2.160.20.10">
    <property type="entry name" value="Single-stranded right-handed beta-helix, Pectin lyase-like"/>
    <property type="match status" value="2"/>
</dbReference>
<keyword evidence="4" id="KW-0472">Membrane</keyword>
<dbReference type="GO" id="GO:0005576">
    <property type="term" value="C:extracellular region"/>
    <property type="evidence" value="ECO:0007669"/>
    <property type="project" value="UniProtKB-SubCell"/>
</dbReference>
<reference evidence="6 7" key="1">
    <citation type="journal article" date="2019" name="Nat. Microbiol.">
        <title>Mediterranean grassland soil C-N compound turnover is dependent on rainfall and depth, and is mediated by genomically divergent microorganisms.</title>
        <authorList>
            <person name="Diamond S."/>
            <person name="Andeer P.F."/>
            <person name="Li Z."/>
            <person name="Crits-Christoph A."/>
            <person name="Burstein D."/>
            <person name="Anantharaman K."/>
            <person name="Lane K.R."/>
            <person name="Thomas B.C."/>
            <person name="Pan C."/>
            <person name="Northen T.R."/>
            <person name="Banfield J.F."/>
        </authorList>
    </citation>
    <scope>NUCLEOTIDE SEQUENCE [LARGE SCALE GENOMIC DNA]</scope>
    <source>
        <strain evidence="6">WS_11</strain>
    </source>
</reference>
<dbReference type="InterPro" id="IPR006626">
    <property type="entry name" value="PbH1"/>
</dbReference>
<comment type="subcellular location">
    <subcellularLocation>
        <location evidence="1">Secreted</location>
    </subcellularLocation>
</comment>
<proteinExistence type="predicted"/>
<keyword evidence="4" id="KW-0812">Transmembrane</keyword>
<dbReference type="InterPro" id="IPR052052">
    <property type="entry name" value="Polysaccharide_Lyase_9"/>
</dbReference>
<comment type="caution">
    <text evidence="6">The sequence shown here is derived from an EMBL/GenBank/DDBJ whole genome shotgun (WGS) entry which is preliminary data.</text>
</comment>
<sequence>MNALRSHVRPEPCLPSRGVGAALAILPLVVFILFLPMRATATVYYVDGSSGACSDATSGSASQPYCTIGAALAQHHAAGTTIQVMAGTYREQITVPASGVAGAPIVVQAAPGATVVLDGTDDYSAPGLWQKLDKRLFLAASVTWVVTSVLEDGRPLAVGTGDPAHMPEGSYQVVAGKGLYVRDGERFPDGHMVLVGHRNYGVYLSGRAWVNVNGFTIVRAQDRGIQLINATHVEVTHNDVSRSGRMGLQLKGCSAVHVADNRLHDNGDHGIAMTGGTNACIIERNESFGNAYAPYREANGIYLYGAPRNVIRQNRLHDNQDTGLHIQARSDSNLCLENRSWHNGDHGYDHMRTNGNIHIGDVAYGNYKDGFSFEGNAFGQTLSDCIATENGLTTNEYDLWVDDSSSVGIQTNDNIFWNSTPQPPVKFRFTRYASVADYAAASGQDTRTLQSDPRFVDPATADFHLRLDSPAIDNANTSLPDWPATDADGHARFDDPLVLNGGMGPVAYADRGAFEFVLPLTTLGLGPPPLRTGDGPGGVKVSSATPATDPAARLAARVWPNLVVQPNPLRGAGSLSFRLAQAGRVTASLFAVDGRRVRNLMDAYLEVGDHTLDVSTQDERGTPLPQGIYFCDLRAPEGRAIQRVMVSP</sequence>
<keyword evidence="2" id="KW-0964">Secreted</keyword>
<dbReference type="InterPro" id="IPR011050">
    <property type="entry name" value="Pectin_lyase_fold/virulence"/>
</dbReference>
<dbReference type="InterPro" id="IPR012334">
    <property type="entry name" value="Pectin_lyas_fold"/>
</dbReference>
<dbReference type="SUPFAM" id="SSF51126">
    <property type="entry name" value="Pectin lyase-like"/>
    <property type="match status" value="1"/>
</dbReference>
<feature type="transmembrane region" description="Helical" evidence="4">
    <location>
        <begin position="21"/>
        <end position="46"/>
    </location>
</feature>
<dbReference type="NCBIfam" id="NF041518">
    <property type="entry name" value="choice_anch_Q"/>
    <property type="match status" value="1"/>
</dbReference>
<name>A0A538UDA3_UNCEI</name>
<dbReference type="SMART" id="SM00710">
    <property type="entry name" value="PbH1"/>
    <property type="match status" value="4"/>
</dbReference>
<dbReference type="InterPro" id="IPR039448">
    <property type="entry name" value="Beta_helix"/>
</dbReference>
<accession>A0A538UDA3</accession>
<evidence type="ECO:0000256" key="3">
    <source>
        <dbReference type="ARBA" id="ARBA00022729"/>
    </source>
</evidence>
<dbReference type="InterPro" id="IPR059226">
    <property type="entry name" value="Choice_anch_Q_dom"/>
</dbReference>
<dbReference type="Proteomes" id="UP000319771">
    <property type="component" value="Unassembled WGS sequence"/>
</dbReference>